<dbReference type="AlphaFoldDB" id="A0A0E3R0C5"/>
<feature type="transmembrane region" description="Helical" evidence="1">
    <location>
        <begin position="297"/>
        <end position="317"/>
    </location>
</feature>
<name>A0A0E3R0C5_METBA</name>
<keyword evidence="1" id="KW-0812">Transmembrane</keyword>
<keyword evidence="1" id="KW-0472">Membrane</keyword>
<feature type="transmembrane region" description="Helical" evidence="1">
    <location>
        <begin position="121"/>
        <end position="148"/>
    </location>
</feature>
<keyword evidence="1" id="KW-1133">Transmembrane helix</keyword>
<dbReference type="RefSeq" id="WP_048116663.1">
    <property type="nucleotide sequence ID" value="NZ_CP009530.1"/>
</dbReference>
<dbReference type="PATRIC" id="fig|1434106.5.peg.236"/>
<reference evidence="2 3" key="1">
    <citation type="submission" date="2014-07" db="EMBL/GenBank/DDBJ databases">
        <title>Methanogenic archaea and the global carbon cycle.</title>
        <authorList>
            <person name="Henriksen J.R."/>
            <person name="Luke J."/>
            <person name="Reinhart S."/>
            <person name="Benedict M.N."/>
            <person name="Youngblut N.D."/>
            <person name="Metcalf M.E."/>
            <person name="Whitaker R.J."/>
            <person name="Metcalf W.W."/>
        </authorList>
    </citation>
    <scope>NUCLEOTIDE SEQUENCE [LARGE SCALE GENOMIC DNA]</scope>
    <source>
        <strain evidence="2 3">227</strain>
    </source>
</reference>
<dbReference type="Proteomes" id="UP000033079">
    <property type="component" value="Chromosome"/>
</dbReference>
<evidence type="ECO:0000256" key="1">
    <source>
        <dbReference type="SAM" id="Phobius"/>
    </source>
</evidence>
<dbReference type="EMBL" id="CP009530">
    <property type="protein sequence ID" value="AKB56729.1"/>
    <property type="molecule type" value="Genomic_DNA"/>
</dbReference>
<dbReference type="GeneID" id="24799145"/>
<evidence type="ECO:0000313" key="3">
    <source>
        <dbReference type="Proteomes" id="UP000033079"/>
    </source>
</evidence>
<proteinExistence type="predicted"/>
<organism evidence="2 3">
    <name type="scientific">Methanosarcina barkeri 227</name>
    <dbReference type="NCBI Taxonomy" id="1434106"/>
    <lineage>
        <taxon>Archaea</taxon>
        <taxon>Methanobacteriati</taxon>
        <taxon>Methanobacteriota</taxon>
        <taxon>Stenosarchaea group</taxon>
        <taxon>Methanomicrobia</taxon>
        <taxon>Methanosarcinales</taxon>
        <taxon>Methanosarcinaceae</taxon>
        <taxon>Methanosarcina</taxon>
    </lineage>
</organism>
<evidence type="ECO:0000313" key="2">
    <source>
        <dbReference type="EMBL" id="AKB56729.1"/>
    </source>
</evidence>
<sequence>MTDGTESLSNFEPEYQKYKLEDPKYVLEVLKEYHEQTVEDCRIIGNQKYTILISLSIALGSFIYALTQFCASTGKDVHYTLAGDLKTLHSSTPSVLSFSGNMSSILSESSNITSIPFSQRVIIAMILTSLILFICLVFMAVSGFLFLIKHLPLMDAFSVKIEELQRDILFKKMGNVDLFSWDEIKTNKSNTFKDYLKQKYISENIKSYNTNLNDHQIQIDITKKRIIKREKKTGTLDLDKEKKIAVLTIDGIVLDQFSVKEKKREKSSDFILYESEMKYRFRNLMPHANVLKPSIKVFCESIVLSVIILALIWLLSYRYCHNFLFWL</sequence>
<dbReference type="HOGENOM" id="CLU_848898_0_0_2"/>
<dbReference type="KEGG" id="mbar:MSBR2_0213"/>
<feature type="transmembrane region" description="Helical" evidence="1">
    <location>
        <begin position="49"/>
        <end position="67"/>
    </location>
</feature>
<accession>A0A0E3R0C5</accession>
<gene>
    <name evidence="2" type="ORF">MSBR2_0213</name>
</gene>
<protein>
    <submittedName>
        <fullName evidence="2">Uncharacterized protein</fullName>
    </submittedName>
</protein>